<reference evidence="3" key="1">
    <citation type="journal article" date="2019" name="Int. J. Syst. Evol. Microbiol.">
        <title>The Global Catalogue of Microorganisms (GCM) 10K type strain sequencing project: providing services to taxonomists for standard genome sequencing and annotation.</title>
        <authorList>
            <consortium name="The Broad Institute Genomics Platform"/>
            <consortium name="The Broad Institute Genome Sequencing Center for Infectious Disease"/>
            <person name="Wu L."/>
            <person name="Ma J."/>
        </authorList>
    </citation>
    <scope>NUCLEOTIDE SEQUENCE [LARGE SCALE GENOMIC DNA]</scope>
    <source>
        <strain evidence="3">JCM 11896</strain>
    </source>
</reference>
<keyword evidence="3" id="KW-1185">Reference proteome</keyword>
<protein>
    <submittedName>
        <fullName evidence="2">Uncharacterized protein</fullName>
    </submittedName>
</protein>
<evidence type="ECO:0000313" key="3">
    <source>
        <dbReference type="Proteomes" id="UP001501414"/>
    </source>
</evidence>
<feature type="region of interest" description="Disordered" evidence="1">
    <location>
        <begin position="102"/>
        <end position="121"/>
    </location>
</feature>
<evidence type="ECO:0000256" key="1">
    <source>
        <dbReference type="SAM" id="MobiDB-lite"/>
    </source>
</evidence>
<feature type="compositionally biased region" description="Basic residues" evidence="1">
    <location>
        <begin position="71"/>
        <end position="82"/>
    </location>
</feature>
<feature type="compositionally biased region" description="Low complexity" evidence="1">
    <location>
        <begin position="83"/>
        <end position="93"/>
    </location>
</feature>
<proteinExistence type="predicted"/>
<comment type="caution">
    <text evidence="2">The sequence shown here is derived from an EMBL/GenBank/DDBJ whole genome shotgun (WGS) entry which is preliminary data.</text>
</comment>
<dbReference type="Proteomes" id="UP001501414">
    <property type="component" value="Unassembled WGS sequence"/>
</dbReference>
<organism evidence="2 3">
    <name type="scientific">Pseudonocardia kongjuensis</name>
    <dbReference type="NCBI Taxonomy" id="102227"/>
    <lineage>
        <taxon>Bacteria</taxon>
        <taxon>Bacillati</taxon>
        <taxon>Actinomycetota</taxon>
        <taxon>Actinomycetes</taxon>
        <taxon>Pseudonocardiales</taxon>
        <taxon>Pseudonocardiaceae</taxon>
        <taxon>Pseudonocardia</taxon>
    </lineage>
</organism>
<accession>A0ABP4J1U1</accession>
<gene>
    <name evidence="2" type="ORF">GCM10009613_65330</name>
</gene>
<feature type="region of interest" description="Disordered" evidence="1">
    <location>
        <begin position="1"/>
        <end position="93"/>
    </location>
</feature>
<sequence>MYEFENGSSGHGSGGLESSIRRRRATRDGWPFPGRHESHNEIADETPIFHSLTVGGWRDRQRSGSAGNAVRRVHRGTVRTTRRAPAADARQTADAVAAFHTDPLASPVPQQSEPVGRGTWNDPGDAALAMLRRRRDAARAADRAAVADLLGGAGRHRLTRSA</sequence>
<dbReference type="EMBL" id="BAAAJK010000063">
    <property type="protein sequence ID" value="GAA1403764.1"/>
    <property type="molecule type" value="Genomic_DNA"/>
</dbReference>
<name>A0ABP4J1U1_9PSEU</name>
<dbReference type="RefSeq" id="WP_344030558.1">
    <property type="nucleotide sequence ID" value="NZ_BAAAJK010000063.1"/>
</dbReference>
<evidence type="ECO:0000313" key="2">
    <source>
        <dbReference type="EMBL" id="GAA1403764.1"/>
    </source>
</evidence>